<name>A0A1C5ATH1_9ACTN</name>
<keyword evidence="3" id="KW-1185">Reference proteome</keyword>
<proteinExistence type="predicted"/>
<protein>
    <submittedName>
        <fullName evidence="2">Uncharacterized protein</fullName>
    </submittedName>
</protein>
<gene>
    <name evidence="2" type="ORF">GA0070216_12655</name>
</gene>
<sequence length="149" mass="15782">MPAVGQQGCTAGTGTGPWPFRTVNTFADSGVDIGAVVRPCKEQDCGCAPSIKCRLGVAKGNTTVYARCLAHSTFTGVPGDLQDTIWFKITWPNNRITAAQVFVSTVHDQYSGWVKGSTLEPEGHNGSVPTCPAEPSVEPFVQAMPSPTR</sequence>
<dbReference type="EMBL" id="FMCU01000026">
    <property type="protein sequence ID" value="SCF48371.1"/>
    <property type="molecule type" value="Genomic_DNA"/>
</dbReference>
<dbReference type="STRING" id="121616.GA0070216_12655"/>
<organism evidence="2 3">
    <name type="scientific">Micromonospora matsumotoense</name>
    <dbReference type="NCBI Taxonomy" id="121616"/>
    <lineage>
        <taxon>Bacteria</taxon>
        <taxon>Bacillati</taxon>
        <taxon>Actinomycetota</taxon>
        <taxon>Actinomycetes</taxon>
        <taxon>Micromonosporales</taxon>
        <taxon>Micromonosporaceae</taxon>
        <taxon>Micromonospora</taxon>
    </lineage>
</organism>
<reference evidence="3" key="1">
    <citation type="submission" date="2016-06" db="EMBL/GenBank/DDBJ databases">
        <authorList>
            <person name="Varghese N."/>
            <person name="Submissions Spin"/>
        </authorList>
    </citation>
    <scope>NUCLEOTIDE SEQUENCE [LARGE SCALE GENOMIC DNA]</scope>
    <source>
        <strain evidence="3">DSM 44100</strain>
    </source>
</reference>
<dbReference type="Proteomes" id="UP000198797">
    <property type="component" value="Unassembled WGS sequence"/>
</dbReference>
<evidence type="ECO:0000313" key="2">
    <source>
        <dbReference type="EMBL" id="SCF48371.1"/>
    </source>
</evidence>
<evidence type="ECO:0000313" key="3">
    <source>
        <dbReference type="Proteomes" id="UP000198797"/>
    </source>
</evidence>
<feature type="region of interest" description="Disordered" evidence="1">
    <location>
        <begin position="121"/>
        <end position="149"/>
    </location>
</feature>
<dbReference type="AlphaFoldDB" id="A0A1C5ATH1"/>
<accession>A0A1C5ATH1</accession>
<evidence type="ECO:0000256" key="1">
    <source>
        <dbReference type="SAM" id="MobiDB-lite"/>
    </source>
</evidence>